<reference evidence="1" key="1">
    <citation type="journal article" date="2021" name="Environ. Microbiol.">
        <title>Genomic characterization of three novel Desulfobacterota classes expand the metabolic and phylogenetic diversity of the phylum.</title>
        <authorList>
            <person name="Murphy C.L."/>
            <person name="Biggerstaff J."/>
            <person name="Eichhorn A."/>
            <person name="Ewing E."/>
            <person name="Shahan R."/>
            <person name="Soriano D."/>
            <person name="Stewart S."/>
            <person name="VanMol K."/>
            <person name="Walker R."/>
            <person name="Walters P."/>
            <person name="Elshahed M.S."/>
            <person name="Youssef N.H."/>
        </authorList>
    </citation>
    <scope>NUCLEOTIDE SEQUENCE</scope>
    <source>
        <strain evidence="1">Zod_Metabat.24</strain>
    </source>
</reference>
<reference evidence="1" key="2">
    <citation type="submission" date="2021-01" db="EMBL/GenBank/DDBJ databases">
        <authorList>
            <person name="Hahn C.R."/>
            <person name="Youssef N.H."/>
            <person name="Elshahed M."/>
        </authorList>
    </citation>
    <scope>NUCLEOTIDE SEQUENCE</scope>
    <source>
        <strain evidence="1">Zod_Metabat.24</strain>
    </source>
</reference>
<dbReference type="EMBL" id="JAFGIX010000029">
    <property type="protein sequence ID" value="MBN1572802.1"/>
    <property type="molecule type" value="Genomic_DNA"/>
</dbReference>
<name>A0A9D8KEX7_9DELT</name>
<protein>
    <submittedName>
        <fullName evidence="1">Uncharacterized protein</fullName>
    </submittedName>
</protein>
<evidence type="ECO:0000313" key="1">
    <source>
        <dbReference type="EMBL" id="MBN1572802.1"/>
    </source>
</evidence>
<proteinExistence type="predicted"/>
<organism evidence="1 2">
    <name type="scientific">Candidatus Zymogenus saltonus</name>
    <dbReference type="NCBI Taxonomy" id="2844893"/>
    <lineage>
        <taxon>Bacteria</taxon>
        <taxon>Deltaproteobacteria</taxon>
        <taxon>Candidatus Zymogenia</taxon>
        <taxon>Candidatus Zymogeniales</taxon>
        <taxon>Candidatus Zymogenaceae</taxon>
        <taxon>Candidatus Zymogenus</taxon>
    </lineage>
</organism>
<accession>A0A9D8KEX7</accession>
<dbReference type="AlphaFoldDB" id="A0A9D8KEX7"/>
<evidence type="ECO:0000313" key="2">
    <source>
        <dbReference type="Proteomes" id="UP000809273"/>
    </source>
</evidence>
<sequence length="90" mass="9420">MKINSIIGDLAEEKSVDNFSIGEVTAVDDSGTCTVKLSCGIGIRVVNAGEANIDVGDFVALRLIGGDINNAEIAGKTARSIKGEARVIWR</sequence>
<comment type="caution">
    <text evidence="1">The sequence shown here is derived from an EMBL/GenBank/DDBJ whole genome shotgun (WGS) entry which is preliminary data.</text>
</comment>
<dbReference type="Proteomes" id="UP000809273">
    <property type="component" value="Unassembled WGS sequence"/>
</dbReference>
<gene>
    <name evidence="1" type="ORF">JW984_06350</name>
</gene>